<comment type="similarity">
    <text evidence="3">Belongs to the Integrator subunit 8 family.</text>
</comment>
<dbReference type="PANTHER" id="PTHR13350">
    <property type="entry name" value="INTEGRATOR COMPLEX SUBUNIT 8"/>
    <property type="match status" value="1"/>
</dbReference>
<dbReference type="InterPro" id="IPR011990">
    <property type="entry name" value="TPR-like_helical_dom_sf"/>
</dbReference>
<evidence type="ECO:0000256" key="3">
    <source>
        <dbReference type="ARBA" id="ARBA00007147"/>
    </source>
</evidence>
<dbReference type="GO" id="GO:0034472">
    <property type="term" value="P:snRNA 3'-end processing"/>
    <property type="evidence" value="ECO:0007669"/>
    <property type="project" value="InterPro"/>
</dbReference>
<keyword evidence="4" id="KW-0158">Chromosome</keyword>
<evidence type="ECO:0000256" key="1">
    <source>
        <dbReference type="ARBA" id="ARBA00004123"/>
    </source>
</evidence>
<dbReference type="SUPFAM" id="SSF48452">
    <property type="entry name" value="TPR-like"/>
    <property type="match status" value="1"/>
</dbReference>
<dbReference type="GO" id="GO:0032039">
    <property type="term" value="C:integrator complex"/>
    <property type="evidence" value="ECO:0007669"/>
    <property type="project" value="TreeGrafter"/>
</dbReference>
<dbReference type="EMBL" id="CAACVG010009092">
    <property type="protein sequence ID" value="VEN52017.1"/>
    <property type="molecule type" value="Genomic_DNA"/>
</dbReference>
<evidence type="ECO:0000256" key="4">
    <source>
        <dbReference type="ARBA" id="ARBA00022454"/>
    </source>
</evidence>
<comment type="subcellular location">
    <subcellularLocation>
        <location evidence="2">Chromosome</location>
    </subcellularLocation>
    <subcellularLocation>
        <location evidence="1">Nucleus</location>
    </subcellularLocation>
</comment>
<dbReference type="InterPro" id="IPR057980">
    <property type="entry name" value="TPR_INTS8"/>
</dbReference>
<gene>
    <name evidence="7" type="ORF">CALMAC_LOCUS12300</name>
</gene>
<feature type="domain" description="INTS8 TPR repeats" evidence="6">
    <location>
        <begin position="483"/>
        <end position="965"/>
    </location>
</feature>
<protein>
    <recommendedName>
        <fullName evidence="6">INTS8 TPR repeats domain-containing protein</fullName>
    </recommendedName>
</protein>
<reference evidence="7 8" key="1">
    <citation type="submission" date="2019-01" db="EMBL/GenBank/DDBJ databases">
        <authorList>
            <person name="Sayadi A."/>
        </authorList>
    </citation>
    <scope>NUCLEOTIDE SEQUENCE [LARGE SCALE GENOMIC DNA]</scope>
</reference>
<evidence type="ECO:0000313" key="7">
    <source>
        <dbReference type="EMBL" id="VEN52017.1"/>
    </source>
</evidence>
<name>A0A653CXK2_CALMS</name>
<keyword evidence="5" id="KW-0539">Nucleus</keyword>
<evidence type="ECO:0000256" key="5">
    <source>
        <dbReference type="ARBA" id="ARBA00023242"/>
    </source>
</evidence>
<keyword evidence="8" id="KW-1185">Reference proteome</keyword>
<sequence length="967" mass="111646">MDVELLRPGTVPISPETVLWFEFLLDPSLLLKHLKKPIPDPSPLELITKFYDVINESQKNRSEIDHLENVDYIEEKYSTKSIALRILSLKIVAHLKWNLGEIRQLPFKTQITLLQDLMYFTNNKTVMDISTALEQDINFVSQEFLFALILFHRWLLNTAMHRVTSNWQIRYGINDVSPLNENIICSAENISKTISFLVSSLSHNVVPRTLTFDCFLLPTESNDNVELEWSKSQQIEKDEFCAQINYDLGMYFFYREDYELARNHFSQCLYYFKEASVTSTFYEVDRQTLEIYVKACQSSSDIHKGSLLEQLNFSIVNQYMGLTTILQQDNIYREIPLVHRLNLELDIQGAISSGIFTVARDLLQKIKALNIVRCILDQKPLYQYSSNVLKNADLLITAIQSSWKLFSERDRYILKEYLMELIITEDLPDLLKKIQSNDELCTMFTTADISYLKKVDNHVELPAIIDISASILDISKKRTPSKELKQLEKQLISTNDHKEIRDILIKIAMMNLGTTVWSINPLWELPIPLHSVIKSLQRGFLQDYAYVTLAKSKEQVLNKNFNLSLEFLIILKTEFEASNLNISKLLKLVSWEILLVQILQVMGQWSKNSNGIDKHALADACEACLKTNDSVLPRTEIVEMCSIYLLNVGRWEFLINVDKKWAIFEITSAIALTCQEIIKQKGSKKLPKNLWDLVVPIFGPPSQAKRSATGFVEPSNLTSSMKNNLVSVFFKIKDSMCLAVIISLLSKLFNILKDESSLDLQVDYVNLWPVTISNANSYDVPAVCDLLWDVVTHALKEYPTNIPFSVSWLRLMGDLNFANCHFKLALGYYLKSLSIYYDYFNIPVRPDDHIFRRMIKCCTTLGCHTQAAVLCQFLEETDYTLAFRILSDTKTCNDAVDAYYHCFWDTSILEFLIYNHHKRGEFQRKKCAVQIIGMLELNASNNEEIQQEASNLRKSTFLRALCKQYVF</sequence>
<accession>A0A653CXK2</accession>
<dbReference type="Pfam" id="PF25756">
    <property type="entry name" value="TPR_INTS8"/>
    <property type="match status" value="1"/>
</dbReference>
<dbReference type="GO" id="GO:0005694">
    <property type="term" value="C:chromosome"/>
    <property type="evidence" value="ECO:0007669"/>
    <property type="project" value="UniProtKB-SubCell"/>
</dbReference>
<evidence type="ECO:0000313" key="8">
    <source>
        <dbReference type="Proteomes" id="UP000410492"/>
    </source>
</evidence>
<organism evidence="7 8">
    <name type="scientific">Callosobruchus maculatus</name>
    <name type="common">Southern cowpea weevil</name>
    <name type="synonym">Pulse bruchid</name>
    <dbReference type="NCBI Taxonomy" id="64391"/>
    <lineage>
        <taxon>Eukaryota</taxon>
        <taxon>Metazoa</taxon>
        <taxon>Ecdysozoa</taxon>
        <taxon>Arthropoda</taxon>
        <taxon>Hexapoda</taxon>
        <taxon>Insecta</taxon>
        <taxon>Pterygota</taxon>
        <taxon>Neoptera</taxon>
        <taxon>Endopterygota</taxon>
        <taxon>Coleoptera</taxon>
        <taxon>Polyphaga</taxon>
        <taxon>Cucujiformia</taxon>
        <taxon>Chrysomeloidea</taxon>
        <taxon>Chrysomelidae</taxon>
        <taxon>Bruchinae</taxon>
        <taxon>Bruchini</taxon>
        <taxon>Callosobruchus</taxon>
    </lineage>
</organism>
<dbReference type="AlphaFoldDB" id="A0A653CXK2"/>
<evidence type="ECO:0000256" key="2">
    <source>
        <dbReference type="ARBA" id="ARBA00004286"/>
    </source>
</evidence>
<dbReference type="Proteomes" id="UP000410492">
    <property type="component" value="Unassembled WGS sequence"/>
</dbReference>
<proteinExistence type="inferred from homology"/>
<dbReference type="PANTHER" id="PTHR13350:SF1">
    <property type="entry name" value="INTEGRATOR COMPLEX SUBUNIT 8"/>
    <property type="match status" value="1"/>
</dbReference>
<evidence type="ECO:0000259" key="6">
    <source>
        <dbReference type="Pfam" id="PF25756"/>
    </source>
</evidence>
<dbReference type="InterPro" id="IPR038751">
    <property type="entry name" value="INTS8"/>
</dbReference>
<dbReference type="OrthoDB" id="64340at2759"/>